<evidence type="ECO:0000259" key="2">
    <source>
        <dbReference type="Pfam" id="PF15783"/>
    </source>
</evidence>
<sequence length="350" mass="39508">MSNLLENVIEMDQDLLSSVCILTIISHSLVKSLMDKLSQSLQEAPGSTSLTESRNNPHVASSQIQSPFVQESIVGRSPIMVDRIASFIIQEIIEWHLHPFLHGEVLPSPGTPLDAVPNMVKQVLDEVLESYRPQKPPFVGICPDLFVMEMVTKLLSKIFSPRPSTEFELETMTQKIVNSVNKYFETGKIHNLCDDKKSLPYIDTDIVDELVISVYRNVLNQYGLDPNTNKESENSDIFVRNITNLIVTTISNYLLHLLFAGDLSTSSYSILMAENIVQDVLSNISQSTRSDQSLLPYNTLLPYTFLEDMIRVLLSRFFPSSPKDKSKVNFNEIASNLISDIRMKISQHEI</sequence>
<dbReference type="GeneID" id="101711216"/>
<dbReference type="PANTHER" id="PTHR21856:SF7">
    <property type="entry name" value="FIBROUS SHEATH-INTERACTING PROTEIN 2"/>
    <property type="match status" value="1"/>
</dbReference>
<evidence type="ECO:0000313" key="4">
    <source>
        <dbReference type="RefSeq" id="XP_021108236.1"/>
    </source>
</evidence>
<dbReference type="InterPro" id="IPR031554">
    <property type="entry name" value="FSIP2_C"/>
</dbReference>
<feature type="domain" description="Fibrous sheath-interacting protein 2 C-terminal" evidence="2">
    <location>
        <begin position="234"/>
        <end position="337"/>
    </location>
</feature>
<reference evidence="4" key="1">
    <citation type="submission" date="2025-08" db="UniProtKB">
        <authorList>
            <consortium name="RefSeq"/>
        </authorList>
    </citation>
    <scope>IDENTIFICATION</scope>
</reference>
<dbReference type="InterPro" id="IPR038891">
    <property type="entry name" value="FSIP2"/>
</dbReference>
<proteinExistence type="predicted"/>
<dbReference type="RefSeq" id="XP_021108236.1">
    <property type="nucleotide sequence ID" value="XM_021252577.1"/>
</dbReference>
<evidence type="ECO:0000313" key="3">
    <source>
        <dbReference type="Proteomes" id="UP000694906"/>
    </source>
</evidence>
<dbReference type="Proteomes" id="UP000694906">
    <property type="component" value="Unplaced"/>
</dbReference>
<keyword evidence="3" id="KW-1185">Reference proteome</keyword>
<name>A0AAX6SFN1_HETGA</name>
<dbReference type="PANTHER" id="PTHR21856">
    <property type="entry name" value="FIBROUS SHEATH-INTERACTING PROTEIN 2"/>
    <property type="match status" value="1"/>
</dbReference>
<dbReference type="AlphaFoldDB" id="A0AAX6SFN1"/>
<protein>
    <submittedName>
        <fullName evidence="4">Fibrous sheath-interacting protein 2-like</fullName>
    </submittedName>
</protein>
<dbReference type="Pfam" id="PF15783">
    <property type="entry name" value="FSIP2"/>
    <property type="match status" value="2"/>
</dbReference>
<feature type="region of interest" description="Disordered" evidence="1">
    <location>
        <begin position="44"/>
        <end position="63"/>
    </location>
</feature>
<accession>A0AAX6SFN1</accession>
<organism evidence="3 4">
    <name type="scientific">Heterocephalus glaber</name>
    <name type="common">Naked mole rat</name>
    <dbReference type="NCBI Taxonomy" id="10181"/>
    <lineage>
        <taxon>Eukaryota</taxon>
        <taxon>Metazoa</taxon>
        <taxon>Chordata</taxon>
        <taxon>Craniata</taxon>
        <taxon>Vertebrata</taxon>
        <taxon>Euteleostomi</taxon>
        <taxon>Mammalia</taxon>
        <taxon>Eutheria</taxon>
        <taxon>Euarchontoglires</taxon>
        <taxon>Glires</taxon>
        <taxon>Rodentia</taxon>
        <taxon>Hystricomorpha</taxon>
        <taxon>Bathyergidae</taxon>
        <taxon>Heterocephalus</taxon>
    </lineage>
</organism>
<evidence type="ECO:0000256" key="1">
    <source>
        <dbReference type="SAM" id="MobiDB-lite"/>
    </source>
</evidence>
<gene>
    <name evidence="4" type="primary">LOC101711216</name>
</gene>
<dbReference type="GO" id="GO:0005739">
    <property type="term" value="C:mitochondrion"/>
    <property type="evidence" value="ECO:0007669"/>
    <property type="project" value="TreeGrafter"/>
</dbReference>
<feature type="domain" description="Fibrous sheath-interacting protein 2 C-terminal" evidence="2">
    <location>
        <begin position="69"/>
        <end position="223"/>
    </location>
</feature>